<proteinExistence type="predicted"/>
<sequence length="115" mass="12768">MVWREVNPEEPHDDALAKGCVRFKRLEGAFFADGAFWFDDTAGGEKRLGQIYHYIPATETLELFAEGTDANQMESPDKSASHPGVICGLWKTEITETGSWALRPTGRYMSLAATV</sequence>
<keyword evidence="2" id="KW-1185">Reference proteome</keyword>
<comment type="caution">
    <text evidence="1">The sequence shown here is derived from an EMBL/GenBank/DDBJ whole genome shotgun (WGS) entry which is preliminary data.</text>
</comment>
<evidence type="ECO:0000313" key="2">
    <source>
        <dbReference type="Proteomes" id="UP000625210"/>
    </source>
</evidence>
<evidence type="ECO:0000313" key="1">
    <source>
        <dbReference type="EMBL" id="GGE15153.1"/>
    </source>
</evidence>
<dbReference type="AlphaFoldDB" id="A0A8J2VCT3"/>
<organism evidence="1 2">
    <name type="scientific">Marinithermofilum abyssi</name>
    <dbReference type="NCBI Taxonomy" id="1571185"/>
    <lineage>
        <taxon>Bacteria</taxon>
        <taxon>Bacillati</taxon>
        <taxon>Bacillota</taxon>
        <taxon>Bacilli</taxon>
        <taxon>Bacillales</taxon>
        <taxon>Thermoactinomycetaceae</taxon>
        <taxon>Marinithermofilum</taxon>
    </lineage>
</organism>
<gene>
    <name evidence="1" type="ORF">GCM10011571_15870</name>
</gene>
<reference evidence="1" key="2">
    <citation type="submission" date="2020-09" db="EMBL/GenBank/DDBJ databases">
        <authorList>
            <person name="Sun Q."/>
            <person name="Zhou Y."/>
        </authorList>
    </citation>
    <scope>NUCLEOTIDE SEQUENCE</scope>
    <source>
        <strain evidence="1">CGMCC 1.15179</strain>
    </source>
</reference>
<accession>A0A8J2VCT3</accession>
<protein>
    <submittedName>
        <fullName evidence="1">Uncharacterized protein</fullName>
    </submittedName>
</protein>
<name>A0A8J2VCT3_9BACL</name>
<dbReference type="EMBL" id="BMHQ01000005">
    <property type="protein sequence ID" value="GGE15153.1"/>
    <property type="molecule type" value="Genomic_DNA"/>
</dbReference>
<reference evidence="1" key="1">
    <citation type="journal article" date="2014" name="Int. J. Syst. Evol. Microbiol.">
        <title>Complete genome sequence of Corynebacterium casei LMG S-19264T (=DSM 44701T), isolated from a smear-ripened cheese.</title>
        <authorList>
            <consortium name="US DOE Joint Genome Institute (JGI-PGF)"/>
            <person name="Walter F."/>
            <person name="Albersmeier A."/>
            <person name="Kalinowski J."/>
            <person name="Ruckert C."/>
        </authorList>
    </citation>
    <scope>NUCLEOTIDE SEQUENCE</scope>
    <source>
        <strain evidence="1">CGMCC 1.15179</strain>
    </source>
</reference>
<dbReference type="Proteomes" id="UP000625210">
    <property type="component" value="Unassembled WGS sequence"/>
</dbReference>